<accession>A0A834AH57</accession>
<dbReference type="InterPro" id="IPR002957">
    <property type="entry name" value="Keratin_I"/>
</dbReference>
<keyword evidence="3" id="KW-0403">Intermediate filament</keyword>
<dbReference type="GO" id="GO:0005882">
    <property type="term" value="C:intermediate filament"/>
    <property type="evidence" value="ECO:0007669"/>
    <property type="project" value="UniProtKB-KW"/>
</dbReference>
<keyword evidence="2" id="KW-0416">Keratin</keyword>
<evidence type="ECO:0000259" key="9">
    <source>
        <dbReference type="PROSITE" id="PS51842"/>
    </source>
</evidence>
<dbReference type="AlphaFoldDB" id="A0A834AH57"/>
<sequence length="142" mass="16216">MAEKNQKDAEVQFIIQTEELNQEVAGHTQQLQTSKTEVTDLCHTLQGLGIQLQSQLSMKATLEDTLVETESCFGSQLAWIQMLISSIEAQLSDVRADVMWQNLEYHQLMNTKTWLEQEITTYCSLHEGQDAYYNNLPTTQTT</sequence>
<organism evidence="10 11">
    <name type="scientific">Phyllostomus discolor</name>
    <name type="common">pale spear-nosed bat</name>
    <dbReference type="NCBI Taxonomy" id="89673"/>
    <lineage>
        <taxon>Eukaryota</taxon>
        <taxon>Metazoa</taxon>
        <taxon>Chordata</taxon>
        <taxon>Craniata</taxon>
        <taxon>Vertebrata</taxon>
        <taxon>Euteleostomi</taxon>
        <taxon>Mammalia</taxon>
        <taxon>Eutheria</taxon>
        <taxon>Laurasiatheria</taxon>
        <taxon>Chiroptera</taxon>
        <taxon>Yangochiroptera</taxon>
        <taxon>Phyllostomidae</taxon>
        <taxon>Phyllostominae</taxon>
        <taxon>Phyllostomus</taxon>
    </lineage>
</organism>
<dbReference type="GO" id="GO:0005198">
    <property type="term" value="F:structural molecule activity"/>
    <property type="evidence" value="ECO:0007669"/>
    <property type="project" value="InterPro"/>
</dbReference>
<evidence type="ECO:0000256" key="4">
    <source>
        <dbReference type="ARBA" id="ARBA00023054"/>
    </source>
</evidence>
<name>A0A834AH57_9CHIR</name>
<dbReference type="PANTHER" id="PTHR23239">
    <property type="entry name" value="INTERMEDIATE FILAMENT"/>
    <property type="match status" value="1"/>
</dbReference>
<evidence type="ECO:0000256" key="3">
    <source>
        <dbReference type="ARBA" id="ARBA00022754"/>
    </source>
</evidence>
<evidence type="ECO:0000256" key="6">
    <source>
        <dbReference type="ARBA" id="ARBA00040324"/>
    </source>
</evidence>
<protein>
    <recommendedName>
        <fullName evidence="6">Keratin, type I cytoskeletal 19</fullName>
    </recommendedName>
    <alternativeName>
        <fullName evidence="7">Cytokeratin-19</fullName>
    </alternativeName>
    <alternativeName>
        <fullName evidence="8">Keratin-19</fullName>
    </alternativeName>
</protein>
<comment type="function">
    <text evidence="5">Involved in the organization of myofibers. Together with KRT8, helps to link the contractile apparatus to dystrophin at the costameres of striated muscle.</text>
</comment>
<evidence type="ECO:0000256" key="8">
    <source>
        <dbReference type="ARBA" id="ARBA00042489"/>
    </source>
</evidence>
<dbReference type="PRINTS" id="PR01248">
    <property type="entry name" value="TYPE1KERATIN"/>
</dbReference>
<gene>
    <name evidence="10" type="ORF">HJG60_010859</name>
</gene>
<dbReference type="Pfam" id="PF00038">
    <property type="entry name" value="Filament"/>
    <property type="match status" value="1"/>
</dbReference>
<evidence type="ECO:0000256" key="7">
    <source>
        <dbReference type="ARBA" id="ARBA00041710"/>
    </source>
</evidence>
<reference evidence="10 11" key="1">
    <citation type="journal article" date="2020" name="Nature">
        <title>Six reference-quality genomes reveal evolution of bat adaptations.</title>
        <authorList>
            <person name="Jebb D."/>
            <person name="Huang Z."/>
            <person name="Pippel M."/>
            <person name="Hughes G.M."/>
            <person name="Lavrichenko K."/>
            <person name="Devanna P."/>
            <person name="Winkler S."/>
            <person name="Jermiin L.S."/>
            <person name="Skirmuntt E.C."/>
            <person name="Katzourakis A."/>
            <person name="Burkitt-Gray L."/>
            <person name="Ray D.A."/>
            <person name="Sullivan K.A.M."/>
            <person name="Roscito J.G."/>
            <person name="Kirilenko B.M."/>
            <person name="Davalos L.M."/>
            <person name="Corthals A.P."/>
            <person name="Power M.L."/>
            <person name="Jones G."/>
            <person name="Ransome R.D."/>
            <person name="Dechmann D.K.N."/>
            <person name="Locatelli A.G."/>
            <person name="Puechmaille S.J."/>
            <person name="Fedrigo O."/>
            <person name="Jarvis E.D."/>
            <person name="Hiller M."/>
            <person name="Vernes S.C."/>
            <person name="Myers E.W."/>
            <person name="Teeling E.C."/>
        </authorList>
    </citation>
    <scope>NUCLEOTIDE SEQUENCE [LARGE SCALE GENOMIC DNA]</scope>
    <source>
        <strain evidence="10">Bat1K_MPI-CBG_1</strain>
    </source>
</reference>
<proteinExistence type="predicted"/>
<dbReference type="PANTHER" id="PTHR23239:SF14">
    <property type="entry name" value="KERATIN, TYPE I CYTOSKELETAL 19"/>
    <property type="match status" value="1"/>
</dbReference>
<keyword evidence="1" id="KW-0597">Phosphoprotein</keyword>
<evidence type="ECO:0000313" key="11">
    <source>
        <dbReference type="Proteomes" id="UP000664940"/>
    </source>
</evidence>
<dbReference type="SUPFAM" id="SSF64593">
    <property type="entry name" value="Intermediate filament protein, coiled coil region"/>
    <property type="match status" value="1"/>
</dbReference>
<dbReference type="GO" id="GO:0030855">
    <property type="term" value="P:epithelial cell differentiation"/>
    <property type="evidence" value="ECO:0007669"/>
    <property type="project" value="TreeGrafter"/>
</dbReference>
<evidence type="ECO:0000313" key="10">
    <source>
        <dbReference type="EMBL" id="KAF6109606.1"/>
    </source>
</evidence>
<dbReference type="InterPro" id="IPR039008">
    <property type="entry name" value="IF_rod_dom"/>
</dbReference>
<dbReference type="Gene3D" id="1.20.5.170">
    <property type="match status" value="1"/>
</dbReference>
<evidence type="ECO:0000256" key="5">
    <source>
        <dbReference type="ARBA" id="ARBA00037562"/>
    </source>
</evidence>
<evidence type="ECO:0000256" key="2">
    <source>
        <dbReference type="ARBA" id="ARBA00022744"/>
    </source>
</evidence>
<evidence type="ECO:0000256" key="1">
    <source>
        <dbReference type="ARBA" id="ARBA00022553"/>
    </source>
</evidence>
<dbReference type="EMBL" id="JABVXQ010000005">
    <property type="protein sequence ID" value="KAF6109606.1"/>
    <property type="molecule type" value="Genomic_DNA"/>
</dbReference>
<dbReference type="FunFam" id="1.20.5.170:FF:000002">
    <property type="entry name" value="Type I keratin KA11"/>
    <property type="match status" value="1"/>
</dbReference>
<dbReference type="Gene3D" id="1.20.5.500">
    <property type="entry name" value="Single helix bin"/>
    <property type="match status" value="1"/>
</dbReference>
<keyword evidence="4" id="KW-0175">Coiled coil</keyword>
<dbReference type="PROSITE" id="PS51842">
    <property type="entry name" value="IF_ROD_2"/>
    <property type="match status" value="1"/>
</dbReference>
<dbReference type="GO" id="GO:0045109">
    <property type="term" value="P:intermediate filament organization"/>
    <property type="evidence" value="ECO:0007669"/>
    <property type="project" value="TreeGrafter"/>
</dbReference>
<comment type="caution">
    <text evidence="10">The sequence shown here is derived from an EMBL/GenBank/DDBJ whole genome shotgun (WGS) entry which is preliminary data.</text>
</comment>
<feature type="domain" description="IF rod" evidence="9">
    <location>
        <begin position="1"/>
        <end position="133"/>
    </location>
</feature>
<dbReference type="Proteomes" id="UP000664940">
    <property type="component" value="Unassembled WGS sequence"/>
</dbReference>